<dbReference type="Pfam" id="PF11387">
    <property type="entry name" value="DUF2795"/>
    <property type="match status" value="1"/>
</dbReference>
<organism evidence="2">
    <name type="scientific">Streptomyces pristinaespiralis</name>
    <dbReference type="NCBI Taxonomy" id="38300"/>
    <lineage>
        <taxon>Bacteria</taxon>
        <taxon>Bacillati</taxon>
        <taxon>Actinomycetota</taxon>
        <taxon>Actinomycetes</taxon>
        <taxon>Kitasatosporales</taxon>
        <taxon>Streptomycetaceae</taxon>
        <taxon>Streptomyces</taxon>
    </lineage>
</organism>
<name>A0A0M3QKK7_STRPR</name>
<dbReference type="Proteomes" id="UP000060513">
    <property type="component" value="Chromosome"/>
</dbReference>
<protein>
    <recommendedName>
        <fullName evidence="4">DUF2795 domain-containing protein</fullName>
    </recommendedName>
</protein>
<dbReference type="KEGG" id="spri:SPRI_6627"/>
<gene>
    <name evidence="2" type="ORF">SPRI_6627</name>
</gene>
<dbReference type="STRING" id="38300.SPRI_6627"/>
<dbReference type="AlphaFoldDB" id="A0A0M3QKK7"/>
<evidence type="ECO:0000256" key="1">
    <source>
        <dbReference type="SAM" id="MobiDB-lite"/>
    </source>
</evidence>
<feature type="compositionally biased region" description="Basic and acidic residues" evidence="1">
    <location>
        <begin position="13"/>
        <end position="25"/>
    </location>
</feature>
<proteinExistence type="predicted"/>
<evidence type="ECO:0000313" key="3">
    <source>
        <dbReference type="Proteomes" id="UP000060513"/>
    </source>
</evidence>
<dbReference type="EMBL" id="CP011340">
    <property type="protein sequence ID" value="ALC24933.1"/>
    <property type="molecule type" value="Genomic_DNA"/>
</dbReference>
<dbReference type="OMA" id="HRDDEMK"/>
<reference evidence="2 3" key="1">
    <citation type="submission" date="2015-08" db="EMBL/GenBank/DDBJ databases">
        <title>Genome sequence of the pristinamycin over-producing bacterium Streptomyces pristinaespiralis HCCB10218.</title>
        <authorList>
            <person name="Tian J."/>
            <person name="Yang J."/>
            <person name="Li L."/>
            <person name="Ruan L."/>
            <person name="Wei W."/>
            <person name="Zheng G."/>
            <person name="Wei Z."/>
            <person name="Yang S."/>
            <person name="Ge M."/>
            <person name="Jiang W."/>
            <person name="Lu Y."/>
        </authorList>
    </citation>
    <scope>NUCLEOTIDE SEQUENCE [LARGE SCALE GENOMIC DNA]</scope>
    <source>
        <strain evidence="2 3">HCCB 10218</strain>
    </source>
</reference>
<evidence type="ECO:0000313" key="2">
    <source>
        <dbReference type="EMBL" id="ALC24933.1"/>
    </source>
</evidence>
<sequence>MGHIERGGNPVSPRKDDEMKHELEGYLRSGQHTHVEEANDPEPAADDDIRVGTSGPVPPPGEERDRARARTEAESLRLELARHMDRTAFPADRAAVVRALEEHHAPDPVVEAARDLPKGGTYRNADEIVKALGRPGGG</sequence>
<dbReference type="InterPro" id="IPR021527">
    <property type="entry name" value="DUF2795"/>
</dbReference>
<dbReference type="PATRIC" id="fig|38300.4.peg.6931"/>
<feature type="region of interest" description="Disordered" evidence="1">
    <location>
        <begin position="1"/>
        <end position="72"/>
    </location>
</feature>
<dbReference type="GeneID" id="97232327"/>
<dbReference type="RefSeq" id="WP_005320877.1">
    <property type="nucleotide sequence ID" value="NZ_CP011340.1"/>
</dbReference>
<evidence type="ECO:0008006" key="4">
    <source>
        <dbReference type="Google" id="ProtNLM"/>
    </source>
</evidence>
<feature type="compositionally biased region" description="Basic and acidic residues" evidence="1">
    <location>
        <begin position="61"/>
        <end position="72"/>
    </location>
</feature>
<accession>A0A0M3QKK7</accession>